<comment type="caution">
    <text evidence="1">The sequence shown here is derived from an EMBL/GenBank/DDBJ whole genome shotgun (WGS) entry which is preliminary data.</text>
</comment>
<dbReference type="Proteomes" id="UP000272503">
    <property type="component" value="Unassembled WGS sequence"/>
</dbReference>
<gene>
    <name evidence="1" type="ORF">D9V32_10145</name>
</gene>
<keyword evidence="2" id="KW-1185">Reference proteome</keyword>
<proteinExistence type="predicted"/>
<dbReference type="EMBL" id="RCUX01000007">
    <property type="protein sequence ID" value="RLP75248.1"/>
    <property type="molecule type" value="Genomic_DNA"/>
</dbReference>
<protein>
    <submittedName>
        <fullName evidence="1">DUF2017 family protein</fullName>
    </submittedName>
</protein>
<reference evidence="1 2" key="1">
    <citation type="submission" date="2018-10" db="EMBL/GenBank/DDBJ databases">
        <authorList>
            <person name="Li J."/>
        </authorList>
    </citation>
    <scope>NUCLEOTIDE SEQUENCE [LARGE SCALE GENOMIC DNA]</scope>
    <source>
        <strain evidence="1 2">IF 016277</strain>
    </source>
</reference>
<accession>A0A3L7A5P1</accession>
<sequence>MARLRSLGHGTGRECRRFGGRRVSDFGAVRLDEHGFSLLLEEHERVILGDLAAQLIQVLEDPEDPVAERLYPDAYPDDAEASAEFRRLTRGDLDDARIAGATLLLETIPEDQDAPILPLDRAGAERVMRSLGDLRHVLAERLGISVASPEGDPNDQFTMLYDWLGYLQESLVLALVSGDEESGRLARA</sequence>
<dbReference type="InterPro" id="IPR018561">
    <property type="entry name" value="AosR"/>
</dbReference>
<evidence type="ECO:0000313" key="1">
    <source>
        <dbReference type="EMBL" id="RLP75248.1"/>
    </source>
</evidence>
<evidence type="ECO:0000313" key="2">
    <source>
        <dbReference type="Proteomes" id="UP000272503"/>
    </source>
</evidence>
<dbReference type="AlphaFoldDB" id="A0A3L7A5P1"/>
<name>A0A3L7A5P1_9MICO</name>
<organism evidence="1 2">
    <name type="scientific">Mycetocola tolaasinivorans</name>
    <dbReference type="NCBI Taxonomy" id="76635"/>
    <lineage>
        <taxon>Bacteria</taxon>
        <taxon>Bacillati</taxon>
        <taxon>Actinomycetota</taxon>
        <taxon>Actinomycetes</taxon>
        <taxon>Micrococcales</taxon>
        <taxon>Microbacteriaceae</taxon>
        <taxon>Mycetocola</taxon>
    </lineage>
</organism>
<dbReference type="Pfam" id="PF09438">
    <property type="entry name" value="DUF2017"/>
    <property type="match status" value="1"/>
</dbReference>
<dbReference type="OrthoDB" id="3268479at2"/>